<dbReference type="Pfam" id="PF00717">
    <property type="entry name" value="Peptidase_S24"/>
    <property type="match status" value="1"/>
</dbReference>
<dbReference type="EMBL" id="JAVIAC010000007">
    <property type="protein sequence ID" value="MDQ7953135.1"/>
    <property type="molecule type" value="Genomic_DNA"/>
</dbReference>
<dbReference type="AlphaFoldDB" id="A0AAP5C8F1"/>
<accession>A0AAP5C8F1</accession>
<dbReference type="SUPFAM" id="SSF51306">
    <property type="entry name" value="LexA/Signal peptidase"/>
    <property type="match status" value="1"/>
</dbReference>
<proteinExistence type="predicted"/>
<dbReference type="CDD" id="cd06529">
    <property type="entry name" value="S24_LexA-like"/>
    <property type="match status" value="1"/>
</dbReference>
<sequence length="125" mass="13729">MRVSCGFPSPAEDFFGAEDTLCLNQHCISNPVATFFATAEGDSMTGLGIDQGDTLVIDRSLEPKHGNIVLVLWEGGFMVKRLAMSRNRLALHSGHPDHPPILVPPDIELDVWGVVTWSFKKQLGR</sequence>
<dbReference type="NCBIfam" id="NF007621">
    <property type="entry name" value="PRK10276.1"/>
    <property type="match status" value="1"/>
</dbReference>
<keyword evidence="2" id="KW-0808">Transferase</keyword>
<evidence type="ECO:0000313" key="3">
    <source>
        <dbReference type="Proteomes" id="UP001240529"/>
    </source>
</evidence>
<dbReference type="PANTHER" id="PTHR33516">
    <property type="entry name" value="LEXA REPRESSOR"/>
    <property type="match status" value="1"/>
</dbReference>
<dbReference type="EC" id="2.7.7.7" evidence="2"/>
<gene>
    <name evidence="2" type="primary">umuD</name>
    <name evidence="2" type="ORF">Q0031_15235</name>
</gene>
<comment type="caution">
    <text evidence="2">The sequence shown here is derived from an EMBL/GenBank/DDBJ whole genome shotgun (WGS) entry which is preliminary data.</text>
</comment>
<evidence type="ECO:0000313" key="2">
    <source>
        <dbReference type="EMBL" id="MDQ7953135.1"/>
    </source>
</evidence>
<organism evidence="2 3">
    <name type="scientific">Stenotrophomonas geniculata</name>
    <dbReference type="NCBI Taxonomy" id="86188"/>
    <lineage>
        <taxon>Bacteria</taxon>
        <taxon>Pseudomonadati</taxon>
        <taxon>Pseudomonadota</taxon>
        <taxon>Gammaproteobacteria</taxon>
        <taxon>Lysobacterales</taxon>
        <taxon>Lysobacteraceae</taxon>
        <taxon>Stenotrophomonas</taxon>
    </lineage>
</organism>
<dbReference type="InterPro" id="IPR039418">
    <property type="entry name" value="LexA-like"/>
</dbReference>
<dbReference type="InterPro" id="IPR050077">
    <property type="entry name" value="LexA_repressor"/>
</dbReference>
<dbReference type="GO" id="GO:0003887">
    <property type="term" value="F:DNA-directed DNA polymerase activity"/>
    <property type="evidence" value="ECO:0007669"/>
    <property type="project" value="UniProtKB-EC"/>
</dbReference>
<keyword evidence="2" id="KW-0548">Nucleotidyltransferase</keyword>
<protein>
    <submittedName>
        <fullName evidence="2">Translesion error-prone DNA polymerase V autoproteolytic subunit</fullName>
        <ecNumber evidence="2">2.7.7.7</ecNumber>
    </submittedName>
</protein>
<evidence type="ECO:0000259" key="1">
    <source>
        <dbReference type="Pfam" id="PF00717"/>
    </source>
</evidence>
<dbReference type="PANTHER" id="PTHR33516:SF2">
    <property type="entry name" value="LEXA REPRESSOR-RELATED"/>
    <property type="match status" value="1"/>
</dbReference>
<feature type="domain" description="Peptidase S24/S26A/S26B/S26C" evidence="1">
    <location>
        <begin position="2"/>
        <end position="115"/>
    </location>
</feature>
<dbReference type="InterPro" id="IPR036286">
    <property type="entry name" value="LexA/Signal_pep-like_sf"/>
</dbReference>
<name>A0AAP5C8F1_9GAMM</name>
<dbReference type="InterPro" id="IPR015927">
    <property type="entry name" value="Peptidase_S24_S26A/B/C"/>
</dbReference>
<dbReference type="Gene3D" id="2.10.109.10">
    <property type="entry name" value="Umud Fragment, subunit A"/>
    <property type="match status" value="1"/>
</dbReference>
<dbReference type="Proteomes" id="UP001240529">
    <property type="component" value="Unassembled WGS sequence"/>
</dbReference>
<reference evidence="2" key="1">
    <citation type="submission" date="2023-07" db="EMBL/GenBank/DDBJ databases">
        <authorList>
            <person name="Shahid S."/>
            <person name="Akbar M.Y."/>
            <person name="Ajmal W."/>
            <person name="Ansari A."/>
            <person name="Ghazanfar S."/>
        </authorList>
    </citation>
    <scope>NUCLEOTIDE SEQUENCE</scope>
    <source>
        <strain evidence="2">NIGAB</strain>
    </source>
</reference>
<dbReference type="RefSeq" id="WP_305730499.1">
    <property type="nucleotide sequence ID" value="NZ_JAUZEA010000007.1"/>
</dbReference>